<evidence type="ECO:0000313" key="3">
    <source>
        <dbReference type="Proteomes" id="UP000198418"/>
    </source>
</evidence>
<keyword evidence="1" id="KW-0732">Signal</keyword>
<proteinExistence type="predicted"/>
<keyword evidence="3" id="KW-1185">Reference proteome</keyword>
<accession>A0A212RA34</accession>
<dbReference type="AlphaFoldDB" id="A0A212RA34"/>
<evidence type="ECO:0000256" key="1">
    <source>
        <dbReference type="SAM" id="SignalP"/>
    </source>
</evidence>
<protein>
    <submittedName>
        <fullName evidence="2">Uncharacterized protein</fullName>
    </submittedName>
</protein>
<gene>
    <name evidence="2" type="ORF">SAMN06265338_103149</name>
</gene>
<dbReference type="EMBL" id="FYDG01000003">
    <property type="protein sequence ID" value="SNB69024.1"/>
    <property type="molecule type" value="Genomic_DNA"/>
</dbReference>
<sequence length="119" mass="13231">MIKTALLAAVIGLAALAGAGPAQAQCVTCCETTCRPAPHHVRLVPHHALRPVVTTRLVPVVTYRAVRRVHYVQQTYYTRRTCHRRVHAHHSGYATLGDYSYGDHRHLRLDASYGLVLGR</sequence>
<feature type="signal peptide" evidence="1">
    <location>
        <begin position="1"/>
        <end position="24"/>
    </location>
</feature>
<organism evidence="2 3">
    <name type="scientific">Rhodoblastus acidophilus</name>
    <name type="common">Rhodopseudomonas acidophila</name>
    <dbReference type="NCBI Taxonomy" id="1074"/>
    <lineage>
        <taxon>Bacteria</taxon>
        <taxon>Pseudomonadati</taxon>
        <taxon>Pseudomonadota</taxon>
        <taxon>Alphaproteobacteria</taxon>
        <taxon>Hyphomicrobiales</taxon>
        <taxon>Rhodoblastaceae</taxon>
        <taxon>Rhodoblastus</taxon>
    </lineage>
</organism>
<reference evidence="3" key="1">
    <citation type="submission" date="2017-06" db="EMBL/GenBank/DDBJ databases">
        <authorList>
            <person name="Varghese N."/>
            <person name="Submissions S."/>
        </authorList>
    </citation>
    <scope>NUCLEOTIDE SEQUENCE [LARGE SCALE GENOMIC DNA]</scope>
    <source>
        <strain evidence="3">DSM 137</strain>
    </source>
</reference>
<evidence type="ECO:0000313" key="2">
    <source>
        <dbReference type="EMBL" id="SNB69024.1"/>
    </source>
</evidence>
<feature type="chain" id="PRO_5012713463" evidence="1">
    <location>
        <begin position="25"/>
        <end position="119"/>
    </location>
</feature>
<name>A0A212RA34_RHOAC</name>
<dbReference type="Proteomes" id="UP000198418">
    <property type="component" value="Unassembled WGS sequence"/>
</dbReference>